<feature type="domain" description="AAA+ ATPase" evidence="5">
    <location>
        <begin position="214"/>
        <end position="349"/>
    </location>
</feature>
<dbReference type="InterPro" id="IPR003960">
    <property type="entry name" value="ATPase_AAA_CS"/>
</dbReference>
<dbReference type="SMART" id="SM00382">
    <property type="entry name" value="AAA"/>
    <property type="match status" value="1"/>
</dbReference>
<dbReference type="SUPFAM" id="SSF48452">
    <property type="entry name" value="TPR-like"/>
    <property type="match status" value="1"/>
</dbReference>
<accession>A0ABW4ZF16</accession>
<comment type="similarity">
    <text evidence="3">Belongs to the AAA ATPase family.</text>
</comment>
<evidence type="ECO:0000313" key="6">
    <source>
        <dbReference type="EMBL" id="MFD2160300.1"/>
    </source>
</evidence>
<dbReference type="Gene3D" id="1.10.8.60">
    <property type="match status" value="1"/>
</dbReference>
<sequence length="456" mass="50690">MNHNKTIELLLKTLSASPNDWELRLHLAELYQNQYDQAKALSLLLEAPHLPDSSEMGIQAANAIAALDQQAAINFLDQIISADKACAPAYLAKATIYQQQNDKPSARKNYSVATVIDESLEDPHFEAWLDGADKPAPMAISQPYHPEHSEPTPQQPEDDFIETDTALDEALNAVAQVIDFSDIGGMEALKERIRMSIIYPFKNKDLFAKFKKRSGGGLLFYGPPGCGKTLISRATAGECGAHFINISVHDVLSKWIGESEQRIHALFSEARRKSPTIIFIDEVDALGVKRSDAGHTASLVNTLLTEMDGSQSNNDDILVIGATNTPWRVDSAFRRPGRFDHVLFVPPPDIEARHAILEVILKEIPQEKIDLKKLAKLTDKFSGADLKAVVDRATETTIQEIMKTGKEIKLQQKHLTNSIKQSRPTTLEWLEQASNYASYANQSGLYDELSEYIKSR</sequence>
<dbReference type="Pfam" id="PF17862">
    <property type="entry name" value="AAA_lid_3"/>
    <property type="match status" value="1"/>
</dbReference>
<dbReference type="RefSeq" id="WP_377088457.1">
    <property type="nucleotide sequence ID" value="NZ_JBHSJL010000014.1"/>
</dbReference>
<evidence type="ECO:0000313" key="7">
    <source>
        <dbReference type="Proteomes" id="UP001597389"/>
    </source>
</evidence>
<dbReference type="InterPro" id="IPR003593">
    <property type="entry name" value="AAA+_ATPase"/>
</dbReference>
<dbReference type="PANTHER" id="PTHR23077:SF171">
    <property type="entry name" value="NUCLEAR VALOSIN-CONTAINING PROTEIN-LIKE"/>
    <property type="match status" value="1"/>
</dbReference>
<gene>
    <name evidence="6" type="ORF">ACFSW8_15460</name>
</gene>
<dbReference type="InterPro" id="IPR041569">
    <property type="entry name" value="AAA_lid_3"/>
</dbReference>
<dbReference type="InterPro" id="IPR027417">
    <property type="entry name" value="P-loop_NTPase"/>
</dbReference>
<evidence type="ECO:0000256" key="1">
    <source>
        <dbReference type="ARBA" id="ARBA00022741"/>
    </source>
</evidence>
<organism evidence="6 7">
    <name type="scientific">Rubritalea tangerina</name>
    <dbReference type="NCBI Taxonomy" id="430798"/>
    <lineage>
        <taxon>Bacteria</taxon>
        <taxon>Pseudomonadati</taxon>
        <taxon>Verrucomicrobiota</taxon>
        <taxon>Verrucomicrobiia</taxon>
        <taxon>Verrucomicrobiales</taxon>
        <taxon>Rubritaleaceae</taxon>
        <taxon>Rubritalea</taxon>
    </lineage>
</organism>
<keyword evidence="2 3" id="KW-0067">ATP-binding</keyword>
<protein>
    <submittedName>
        <fullName evidence="6">AAA family ATPase</fullName>
    </submittedName>
</protein>
<evidence type="ECO:0000256" key="2">
    <source>
        <dbReference type="ARBA" id="ARBA00022840"/>
    </source>
</evidence>
<dbReference type="Gene3D" id="1.25.40.10">
    <property type="entry name" value="Tetratricopeptide repeat domain"/>
    <property type="match status" value="1"/>
</dbReference>
<dbReference type="Pfam" id="PF00004">
    <property type="entry name" value="AAA"/>
    <property type="match status" value="1"/>
</dbReference>
<dbReference type="InterPro" id="IPR003959">
    <property type="entry name" value="ATPase_AAA_core"/>
</dbReference>
<comment type="caution">
    <text evidence="6">The sequence shown here is derived from an EMBL/GenBank/DDBJ whole genome shotgun (WGS) entry which is preliminary data.</text>
</comment>
<feature type="region of interest" description="Disordered" evidence="4">
    <location>
        <begin position="136"/>
        <end position="159"/>
    </location>
</feature>
<evidence type="ECO:0000256" key="3">
    <source>
        <dbReference type="RuleBase" id="RU003651"/>
    </source>
</evidence>
<dbReference type="EMBL" id="JBHUJB010000076">
    <property type="protein sequence ID" value="MFD2160300.1"/>
    <property type="molecule type" value="Genomic_DNA"/>
</dbReference>
<dbReference type="PROSITE" id="PS00674">
    <property type="entry name" value="AAA"/>
    <property type="match status" value="1"/>
</dbReference>
<dbReference type="SUPFAM" id="SSF52540">
    <property type="entry name" value="P-loop containing nucleoside triphosphate hydrolases"/>
    <property type="match status" value="1"/>
</dbReference>
<evidence type="ECO:0000256" key="4">
    <source>
        <dbReference type="SAM" id="MobiDB-lite"/>
    </source>
</evidence>
<evidence type="ECO:0000259" key="5">
    <source>
        <dbReference type="SMART" id="SM00382"/>
    </source>
</evidence>
<dbReference type="InterPro" id="IPR050168">
    <property type="entry name" value="AAA_ATPase_domain"/>
</dbReference>
<keyword evidence="7" id="KW-1185">Reference proteome</keyword>
<name>A0ABW4ZF16_9BACT</name>
<reference evidence="7" key="1">
    <citation type="journal article" date="2019" name="Int. J. Syst. Evol. Microbiol.">
        <title>The Global Catalogue of Microorganisms (GCM) 10K type strain sequencing project: providing services to taxonomists for standard genome sequencing and annotation.</title>
        <authorList>
            <consortium name="The Broad Institute Genomics Platform"/>
            <consortium name="The Broad Institute Genome Sequencing Center for Infectious Disease"/>
            <person name="Wu L."/>
            <person name="Ma J."/>
        </authorList>
    </citation>
    <scope>NUCLEOTIDE SEQUENCE [LARGE SCALE GENOMIC DNA]</scope>
    <source>
        <strain evidence="7">CCUG 57942</strain>
    </source>
</reference>
<keyword evidence="1 3" id="KW-0547">Nucleotide-binding</keyword>
<proteinExistence type="inferred from homology"/>
<dbReference type="Proteomes" id="UP001597389">
    <property type="component" value="Unassembled WGS sequence"/>
</dbReference>
<dbReference type="InterPro" id="IPR011990">
    <property type="entry name" value="TPR-like_helical_dom_sf"/>
</dbReference>
<dbReference type="Gene3D" id="3.40.50.300">
    <property type="entry name" value="P-loop containing nucleotide triphosphate hydrolases"/>
    <property type="match status" value="1"/>
</dbReference>
<dbReference type="PANTHER" id="PTHR23077">
    <property type="entry name" value="AAA-FAMILY ATPASE"/>
    <property type="match status" value="1"/>
</dbReference>